<dbReference type="OrthoDB" id="2342932at2759"/>
<keyword evidence="7" id="KW-1185">Reference proteome</keyword>
<evidence type="ECO:0000256" key="3">
    <source>
        <dbReference type="SAM" id="MobiDB-lite"/>
    </source>
</evidence>
<evidence type="ECO:0000313" key="7">
    <source>
        <dbReference type="Proteomes" id="UP000604046"/>
    </source>
</evidence>
<proteinExistence type="inferred from homology"/>
<feature type="compositionally biased region" description="Polar residues" evidence="3">
    <location>
        <begin position="191"/>
        <end position="203"/>
    </location>
</feature>
<dbReference type="CDD" id="cd18322">
    <property type="entry name" value="BTB_POZ_SKP1"/>
    <property type="match status" value="1"/>
</dbReference>
<dbReference type="InterPro" id="IPR036296">
    <property type="entry name" value="SKP1-like_dim_sf"/>
</dbReference>
<dbReference type="InterPro" id="IPR016897">
    <property type="entry name" value="SKP1"/>
</dbReference>
<dbReference type="InterPro" id="IPR011333">
    <property type="entry name" value="SKP1/BTB/POZ_sf"/>
</dbReference>
<dbReference type="InterPro" id="IPR016072">
    <property type="entry name" value="Skp1_comp_dimer"/>
</dbReference>
<evidence type="ECO:0000256" key="2">
    <source>
        <dbReference type="ARBA" id="ARBA00022786"/>
    </source>
</evidence>
<evidence type="ECO:0000313" key="6">
    <source>
        <dbReference type="EMBL" id="CAE6971887.1"/>
    </source>
</evidence>
<feature type="region of interest" description="Disordered" evidence="3">
    <location>
        <begin position="160"/>
        <end position="228"/>
    </location>
</feature>
<dbReference type="SUPFAM" id="SSF81382">
    <property type="entry name" value="Skp1 dimerisation domain-like"/>
    <property type="match status" value="1"/>
</dbReference>
<feature type="compositionally biased region" description="Acidic residues" evidence="3">
    <location>
        <begin position="215"/>
        <end position="227"/>
    </location>
</feature>
<dbReference type="InterPro" id="IPR001232">
    <property type="entry name" value="SKP1-like"/>
</dbReference>
<reference evidence="6" key="1">
    <citation type="submission" date="2021-02" db="EMBL/GenBank/DDBJ databases">
        <authorList>
            <person name="Dougan E. K."/>
            <person name="Rhodes N."/>
            <person name="Thang M."/>
            <person name="Chan C."/>
        </authorList>
    </citation>
    <scope>NUCLEOTIDE SEQUENCE</scope>
</reference>
<comment type="caution">
    <text evidence="6">The sequence shown here is derived from an EMBL/GenBank/DDBJ whole genome shotgun (WGS) entry which is preliminary data.</text>
</comment>
<evidence type="ECO:0000259" key="4">
    <source>
        <dbReference type="Pfam" id="PF01466"/>
    </source>
</evidence>
<feature type="domain" description="SKP1 component POZ" evidence="5">
    <location>
        <begin position="492"/>
        <end position="551"/>
    </location>
</feature>
<dbReference type="GO" id="GO:0006511">
    <property type="term" value="P:ubiquitin-dependent protein catabolic process"/>
    <property type="evidence" value="ECO:0007669"/>
    <property type="project" value="InterPro"/>
</dbReference>
<gene>
    <name evidence="6" type="primary">sconC</name>
    <name evidence="6" type="ORF">SNAT2548_LOCUS2671</name>
</gene>
<name>A0A812I637_9DINO</name>
<comment type="similarity">
    <text evidence="1">Belongs to the SKP1 family.</text>
</comment>
<dbReference type="SMART" id="SM00512">
    <property type="entry name" value="Skp1"/>
    <property type="match status" value="1"/>
</dbReference>
<protein>
    <submittedName>
        <fullName evidence="6">SconC protein</fullName>
    </submittedName>
</protein>
<feature type="domain" description="SKP1 component dimerisation" evidence="4">
    <location>
        <begin position="599"/>
        <end position="646"/>
    </location>
</feature>
<feature type="region of interest" description="Disordered" evidence="3">
    <location>
        <begin position="103"/>
        <end position="130"/>
    </location>
</feature>
<dbReference type="Pfam" id="PF01466">
    <property type="entry name" value="Skp1"/>
    <property type="match status" value="1"/>
</dbReference>
<dbReference type="PANTHER" id="PTHR11165">
    <property type="entry name" value="SKP1"/>
    <property type="match status" value="1"/>
</dbReference>
<dbReference type="Gene3D" id="3.30.710.10">
    <property type="entry name" value="Potassium Channel Kv1.1, Chain A"/>
    <property type="match status" value="1"/>
</dbReference>
<dbReference type="InterPro" id="IPR016073">
    <property type="entry name" value="Skp1_comp_POZ"/>
</dbReference>
<dbReference type="AlphaFoldDB" id="A0A812I637"/>
<dbReference type="Proteomes" id="UP000604046">
    <property type="component" value="Unassembled WGS sequence"/>
</dbReference>
<dbReference type="EMBL" id="CAJNDS010000158">
    <property type="protein sequence ID" value="CAE6971887.1"/>
    <property type="molecule type" value="Genomic_DNA"/>
</dbReference>
<dbReference type="FunFam" id="3.30.710.10:FF:000026">
    <property type="entry name" value="E3 ubiquitin ligase complex SCF subunit"/>
    <property type="match status" value="1"/>
</dbReference>
<dbReference type="SUPFAM" id="SSF54695">
    <property type="entry name" value="POZ domain"/>
    <property type="match status" value="1"/>
</dbReference>
<organism evidence="6 7">
    <name type="scientific">Symbiodinium natans</name>
    <dbReference type="NCBI Taxonomy" id="878477"/>
    <lineage>
        <taxon>Eukaryota</taxon>
        <taxon>Sar</taxon>
        <taxon>Alveolata</taxon>
        <taxon>Dinophyceae</taxon>
        <taxon>Suessiales</taxon>
        <taxon>Symbiodiniaceae</taxon>
        <taxon>Symbiodinium</taxon>
    </lineage>
</organism>
<sequence length="649" mass="71323">MSGPNVKGRWDAQGCLCGHAGGVAYAFAFAGESAEFELDPLSYFTVYMDGLPMDGGEFHQMPIFEEPDSKGSGSLLVLTVIFLTLVCSCLVVACLGTPLEPEETWQDKAAESRPTTRTAGAPPPRPAKVPYLALQPSLRPSQDLRPEQMPNLAPVLEDAQEAEQDVRQHGQHPPPEVQESLGPARSPEPLESTSQVLKAQSSAPEGPLLRPAEAAPEETSWDPPDMEAEGRLHLPPMGTAFPPWYGGATPQSALDEASATLGDEEVSETLFQQSLSLSDLADMRHDPWLWMSSDPPPPMTLCPGLIVPRHSECCLVIPIPTKERSAIFVIVFGTDGQPLLRAEVYRGHNCAPPIGSPMTSVHWPPASASMARNDQHASVVLTTLPPEMRRTGNVSADEEPEILSTGYLVRGSDGMEMDIVDGDGRFFGRLGRDPDRRSRYCLRSGEHGETRIYCDGVYEDFALLLTDEMQEVLGEVEAFNPANAPFSEEGDKVQLKSSQGEIFEVEPEVACMSTLVKNMVEDSGTDEEIPLPNVKTAILSKVIDYCKYHKDNPPEDIQKPLKSTNLVECGVSEWDNEYVNIEQEVLFELILAANYLDIKSLLDLTCAKVASMIKGKNTEEIRKQFNIVNDFTPEEEAQVREENRWCEDA</sequence>
<keyword evidence="2" id="KW-0833">Ubl conjugation pathway</keyword>
<dbReference type="Pfam" id="PF03931">
    <property type="entry name" value="Skp1_POZ"/>
    <property type="match status" value="1"/>
</dbReference>
<evidence type="ECO:0000256" key="1">
    <source>
        <dbReference type="ARBA" id="ARBA00009993"/>
    </source>
</evidence>
<accession>A0A812I637</accession>
<evidence type="ECO:0000259" key="5">
    <source>
        <dbReference type="Pfam" id="PF03931"/>
    </source>
</evidence>